<reference evidence="1 2" key="1">
    <citation type="journal article" date="2016" name="Nat. Commun.">
        <title>Thousands of microbial genomes shed light on interconnected biogeochemical processes in an aquifer system.</title>
        <authorList>
            <person name="Anantharaman K."/>
            <person name="Brown C.T."/>
            <person name="Hug L.A."/>
            <person name="Sharon I."/>
            <person name="Castelle C.J."/>
            <person name="Probst A.J."/>
            <person name="Thomas B.C."/>
            <person name="Singh A."/>
            <person name="Wilkins M.J."/>
            <person name="Karaoz U."/>
            <person name="Brodie E.L."/>
            <person name="Williams K.H."/>
            <person name="Hubbard S.S."/>
            <person name="Banfield J.F."/>
        </authorList>
    </citation>
    <scope>NUCLEOTIDE SEQUENCE [LARGE SCALE GENOMIC DNA]</scope>
</reference>
<dbReference type="Gene3D" id="3.30.460.10">
    <property type="entry name" value="Beta Polymerase, domain 2"/>
    <property type="match status" value="1"/>
</dbReference>
<dbReference type="STRING" id="1802521.A2893_06505"/>
<name>A0A1F8BLU7_9BACT</name>
<evidence type="ECO:0000313" key="2">
    <source>
        <dbReference type="Proteomes" id="UP000176725"/>
    </source>
</evidence>
<proteinExistence type="predicted"/>
<dbReference type="AlphaFoldDB" id="A0A1F8BLU7"/>
<dbReference type="InterPro" id="IPR043519">
    <property type="entry name" value="NT_sf"/>
</dbReference>
<gene>
    <name evidence="1" type="ORF">A2893_06505</name>
</gene>
<comment type="caution">
    <text evidence="1">The sequence shown here is derived from an EMBL/GenBank/DDBJ whole genome shotgun (WGS) entry which is preliminary data.</text>
</comment>
<dbReference type="Proteomes" id="UP000176725">
    <property type="component" value="Unassembled WGS sequence"/>
</dbReference>
<sequence length="217" mass="24923">MVGDEESGQEKRILPEKPLFVYPDKIRIPDVSFLTHVELPDALDLQDQHSVRSILGSLVLEEMSINPEYRGMFVYGSIAHGEANNGSDIDGVHVVNTEDIVKAEEYAQPMQSRLRAVLEYCYRITVNDKRTVINLRGSPLTIRHSSREFDRQTITLGLSDEEIEVVRQLTGYQLREPRGVRSFKKPSMEIGPHEFIYPEDGVFPWYVEYGLLERLSR</sequence>
<organism evidence="1 2">
    <name type="scientific">Candidatus Woesebacteria bacterium RIFCSPLOWO2_01_FULL_39_25</name>
    <dbReference type="NCBI Taxonomy" id="1802521"/>
    <lineage>
        <taxon>Bacteria</taxon>
        <taxon>Candidatus Woeseibacteriota</taxon>
    </lineage>
</organism>
<dbReference type="SUPFAM" id="SSF81301">
    <property type="entry name" value="Nucleotidyltransferase"/>
    <property type="match status" value="1"/>
</dbReference>
<accession>A0A1F8BLU7</accession>
<protein>
    <submittedName>
        <fullName evidence="1">Uncharacterized protein</fullName>
    </submittedName>
</protein>
<dbReference type="EMBL" id="MGHH01000008">
    <property type="protein sequence ID" value="OGM64649.1"/>
    <property type="molecule type" value="Genomic_DNA"/>
</dbReference>
<evidence type="ECO:0000313" key="1">
    <source>
        <dbReference type="EMBL" id="OGM64649.1"/>
    </source>
</evidence>